<dbReference type="Proteomes" id="UP001177003">
    <property type="component" value="Chromosome 0"/>
</dbReference>
<accession>A0AA35XY26</accession>
<protein>
    <submittedName>
        <fullName evidence="1">Uncharacterized protein</fullName>
    </submittedName>
</protein>
<reference evidence="1" key="1">
    <citation type="submission" date="2023-04" db="EMBL/GenBank/DDBJ databases">
        <authorList>
            <person name="Vijverberg K."/>
            <person name="Xiong W."/>
            <person name="Schranz E."/>
        </authorList>
    </citation>
    <scope>NUCLEOTIDE SEQUENCE</scope>
</reference>
<dbReference type="AlphaFoldDB" id="A0AA35XY26"/>
<gene>
    <name evidence="1" type="ORF">LSALG_LOCUS177</name>
</gene>
<evidence type="ECO:0000313" key="2">
    <source>
        <dbReference type="Proteomes" id="UP001177003"/>
    </source>
</evidence>
<name>A0AA35XY26_LACSI</name>
<organism evidence="1 2">
    <name type="scientific">Lactuca saligna</name>
    <name type="common">Willowleaf lettuce</name>
    <dbReference type="NCBI Taxonomy" id="75948"/>
    <lineage>
        <taxon>Eukaryota</taxon>
        <taxon>Viridiplantae</taxon>
        <taxon>Streptophyta</taxon>
        <taxon>Embryophyta</taxon>
        <taxon>Tracheophyta</taxon>
        <taxon>Spermatophyta</taxon>
        <taxon>Magnoliopsida</taxon>
        <taxon>eudicotyledons</taxon>
        <taxon>Gunneridae</taxon>
        <taxon>Pentapetalae</taxon>
        <taxon>asterids</taxon>
        <taxon>campanulids</taxon>
        <taxon>Asterales</taxon>
        <taxon>Asteraceae</taxon>
        <taxon>Cichorioideae</taxon>
        <taxon>Cichorieae</taxon>
        <taxon>Lactucinae</taxon>
        <taxon>Lactuca</taxon>
    </lineage>
</organism>
<keyword evidence="2" id="KW-1185">Reference proteome</keyword>
<evidence type="ECO:0000313" key="1">
    <source>
        <dbReference type="EMBL" id="CAI9259274.1"/>
    </source>
</evidence>
<dbReference type="EMBL" id="OX465086">
    <property type="protein sequence ID" value="CAI9259274.1"/>
    <property type="molecule type" value="Genomic_DNA"/>
</dbReference>
<sequence>MGQIERTWSEHLVYSRGVDKENRREVHDCEIHHSLRADLVEHIYRAHIQLEAEYWHDDLFDESDEDSYMIVDDSGNDSDNEDGDSE</sequence>
<proteinExistence type="predicted"/>